<sequence>MFARLRSPLAVLAAALCSASLLAPLPALAAAKGDTFPRAVLWKIDKPGVKPSYLFGTAHVSDPKVTQLSPQVQKAFDDADTVTTEVRIDFNGMMDFAKRVLMPEGELLTDQIDTKHYQKLLPELAARDYPEVAAKRMKPWAAAMLLMVPKKKAGDLPLDLMLAKMAIEGGKEYTGLETISEQASVFETIPADKQKTLLYALIDQQPDVDAYYRKLVAMYVQRDVEGIVRFADKDEVTLPAADQAFFNDWKQKTLIDDRNDRMAERMQPQLLKGGSFIAVGALHLPGKTGLVAQLKKQGYTLTPIDDRKRK</sequence>
<dbReference type="RefSeq" id="WP_189462121.1">
    <property type="nucleotide sequence ID" value="NZ_BMYO01000010.1"/>
</dbReference>
<dbReference type="PANTHER" id="PTHR40590">
    <property type="entry name" value="CYTOPLASMIC PROTEIN-RELATED"/>
    <property type="match status" value="1"/>
</dbReference>
<organism evidence="2 3">
    <name type="scientific">Jeongeupia chitinilytica</name>
    <dbReference type="NCBI Taxonomy" id="1041641"/>
    <lineage>
        <taxon>Bacteria</taxon>
        <taxon>Pseudomonadati</taxon>
        <taxon>Pseudomonadota</taxon>
        <taxon>Betaproteobacteria</taxon>
        <taxon>Neisseriales</taxon>
        <taxon>Chitinibacteraceae</taxon>
        <taxon>Jeongeupia</taxon>
    </lineage>
</organism>
<keyword evidence="3" id="KW-1185">Reference proteome</keyword>
<proteinExistence type="predicted"/>
<evidence type="ECO:0000256" key="1">
    <source>
        <dbReference type="SAM" id="SignalP"/>
    </source>
</evidence>
<dbReference type="Pfam" id="PF01963">
    <property type="entry name" value="TraB_PrgY_gumN"/>
    <property type="match status" value="1"/>
</dbReference>
<name>A0ABQ3H5L1_9NEIS</name>
<dbReference type="PANTHER" id="PTHR40590:SF1">
    <property type="entry name" value="CYTOPLASMIC PROTEIN"/>
    <property type="match status" value="1"/>
</dbReference>
<dbReference type="EMBL" id="BMYO01000010">
    <property type="protein sequence ID" value="GHD68461.1"/>
    <property type="molecule type" value="Genomic_DNA"/>
</dbReference>
<dbReference type="InterPro" id="IPR002816">
    <property type="entry name" value="TraB/PrgY/GumN_fam"/>
</dbReference>
<protein>
    <submittedName>
        <fullName evidence="2">GumN family protein</fullName>
    </submittedName>
</protein>
<dbReference type="InterPro" id="IPR047111">
    <property type="entry name" value="YbaP-like"/>
</dbReference>
<comment type="caution">
    <text evidence="2">The sequence shown here is derived from an EMBL/GenBank/DDBJ whole genome shotgun (WGS) entry which is preliminary data.</text>
</comment>
<keyword evidence="1" id="KW-0732">Signal</keyword>
<dbReference type="CDD" id="cd14789">
    <property type="entry name" value="Tiki"/>
    <property type="match status" value="1"/>
</dbReference>
<evidence type="ECO:0000313" key="2">
    <source>
        <dbReference type="EMBL" id="GHD68461.1"/>
    </source>
</evidence>
<accession>A0ABQ3H5L1</accession>
<gene>
    <name evidence="2" type="ORF">GCM10007350_33790</name>
</gene>
<feature type="signal peptide" evidence="1">
    <location>
        <begin position="1"/>
        <end position="29"/>
    </location>
</feature>
<feature type="chain" id="PRO_5046105859" evidence="1">
    <location>
        <begin position="30"/>
        <end position="310"/>
    </location>
</feature>
<dbReference type="Proteomes" id="UP000604737">
    <property type="component" value="Unassembled WGS sequence"/>
</dbReference>
<evidence type="ECO:0000313" key="3">
    <source>
        <dbReference type="Proteomes" id="UP000604737"/>
    </source>
</evidence>
<reference evidence="3" key="1">
    <citation type="journal article" date="2019" name="Int. J. Syst. Evol. Microbiol.">
        <title>The Global Catalogue of Microorganisms (GCM) 10K type strain sequencing project: providing services to taxonomists for standard genome sequencing and annotation.</title>
        <authorList>
            <consortium name="The Broad Institute Genomics Platform"/>
            <consortium name="The Broad Institute Genome Sequencing Center for Infectious Disease"/>
            <person name="Wu L."/>
            <person name="Ma J."/>
        </authorList>
    </citation>
    <scope>NUCLEOTIDE SEQUENCE [LARGE SCALE GENOMIC DNA]</scope>
    <source>
        <strain evidence="3">KCTC 23701</strain>
    </source>
</reference>